<organism evidence="2 3">
    <name type="scientific">Pseudomonas syringae pv. maculicola</name>
    <dbReference type="NCBI Taxonomy" id="59511"/>
    <lineage>
        <taxon>Bacteria</taxon>
        <taxon>Pseudomonadati</taxon>
        <taxon>Pseudomonadota</taxon>
        <taxon>Gammaproteobacteria</taxon>
        <taxon>Pseudomonadales</taxon>
        <taxon>Pseudomonadaceae</taxon>
        <taxon>Pseudomonas</taxon>
    </lineage>
</organism>
<reference evidence="2 3" key="1">
    <citation type="submission" date="2018-08" db="EMBL/GenBank/DDBJ databases">
        <title>Recombination of ecologically and evolutionarily significant loci maintains genetic cohesion in the Pseudomonas syringae species complex.</title>
        <authorList>
            <person name="Dillon M."/>
            <person name="Thakur S."/>
            <person name="Almeida R.N.D."/>
            <person name="Weir B.S."/>
            <person name="Guttman D.S."/>
        </authorList>
    </citation>
    <scope>NUCLEOTIDE SEQUENCE [LARGE SCALE GENOMIC DNA]</scope>
    <source>
        <strain evidence="2 3">ICMP 11281</strain>
    </source>
</reference>
<evidence type="ECO:0000256" key="1">
    <source>
        <dbReference type="SAM" id="Phobius"/>
    </source>
</evidence>
<name>A0A0N0X3D1_PSEYM</name>
<proteinExistence type="predicted"/>
<accession>A0A0N0X3D1</accession>
<protein>
    <submittedName>
        <fullName evidence="2">Uncharacterized protein</fullName>
    </submittedName>
</protein>
<keyword evidence="1" id="KW-0472">Membrane</keyword>
<dbReference type="Proteomes" id="UP000271631">
    <property type="component" value="Unassembled WGS sequence"/>
</dbReference>
<comment type="caution">
    <text evidence="2">The sequence shown here is derived from an EMBL/GenBank/DDBJ whole genome shotgun (WGS) entry which is preliminary data.</text>
</comment>
<feature type="transmembrane region" description="Helical" evidence="1">
    <location>
        <begin position="15"/>
        <end position="37"/>
    </location>
</feature>
<dbReference type="EMBL" id="RBUQ01000067">
    <property type="protein sequence ID" value="RMV41159.1"/>
    <property type="molecule type" value="Genomic_DNA"/>
</dbReference>
<dbReference type="RefSeq" id="WP_054068913.1">
    <property type="nucleotide sequence ID" value="NZ_JAEVFP010000029.1"/>
</dbReference>
<evidence type="ECO:0000313" key="2">
    <source>
        <dbReference type="EMBL" id="RMV41159.1"/>
    </source>
</evidence>
<keyword evidence="1" id="KW-0812">Transmembrane</keyword>
<gene>
    <name evidence="2" type="ORF">ALP13_03921</name>
</gene>
<evidence type="ECO:0000313" key="3">
    <source>
        <dbReference type="Proteomes" id="UP000271631"/>
    </source>
</evidence>
<sequence length="116" mass="13330">MTAEYQPNDFDGKKAARVMVLLGVAITLSLGGVAWLLSGYRQQVQQPPMSTLEHQRLLPPEPRLQADPRQAGERQLTRQRLHLDSYGWVDREHHIVHLPLAQARQLLLERGWPDEH</sequence>
<dbReference type="AlphaFoldDB" id="A0A0N0X3D1"/>
<keyword evidence="1" id="KW-1133">Transmembrane helix</keyword>